<dbReference type="EMBL" id="CM009754">
    <property type="protein sequence ID" value="PUZ52010.1"/>
    <property type="molecule type" value="Genomic_DNA"/>
</dbReference>
<name>A0A2T7D8R9_9POAL</name>
<feature type="region of interest" description="Disordered" evidence="1">
    <location>
        <begin position="1"/>
        <end position="40"/>
    </location>
</feature>
<evidence type="ECO:0000313" key="2">
    <source>
        <dbReference type="EMBL" id="PUZ52010.1"/>
    </source>
</evidence>
<proteinExistence type="predicted"/>
<protein>
    <submittedName>
        <fullName evidence="2">Uncharacterized protein</fullName>
    </submittedName>
</protein>
<keyword evidence="3" id="KW-1185">Reference proteome</keyword>
<reference evidence="2 3" key="1">
    <citation type="submission" date="2018-04" db="EMBL/GenBank/DDBJ databases">
        <title>WGS assembly of Panicum hallii var. hallii HAL2.</title>
        <authorList>
            <person name="Lovell J."/>
            <person name="Jenkins J."/>
            <person name="Lowry D."/>
            <person name="Mamidi S."/>
            <person name="Sreedasyam A."/>
            <person name="Weng X."/>
            <person name="Barry K."/>
            <person name="Bonette J."/>
            <person name="Campitelli B."/>
            <person name="Daum C."/>
            <person name="Gordon S."/>
            <person name="Gould B."/>
            <person name="Lipzen A."/>
            <person name="MacQueen A."/>
            <person name="Palacio-Mejia J."/>
            <person name="Plott C."/>
            <person name="Shakirov E."/>
            <person name="Shu S."/>
            <person name="Yoshinaga Y."/>
            <person name="Zane M."/>
            <person name="Rokhsar D."/>
            <person name="Grimwood J."/>
            <person name="Schmutz J."/>
            <person name="Juenger T."/>
        </authorList>
    </citation>
    <scope>NUCLEOTIDE SEQUENCE [LARGE SCALE GENOMIC DNA]</scope>
    <source>
        <strain evidence="3">cv. HAL2</strain>
    </source>
</reference>
<dbReference type="Proteomes" id="UP000244336">
    <property type="component" value="Chromosome 6"/>
</dbReference>
<gene>
    <name evidence="2" type="ORF">GQ55_6G236300</name>
</gene>
<dbReference type="Gramene" id="PUZ52010">
    <property type="protein sequence ID" value="PUZ52010"/>
    <property type="gene ID" value="GQ55_6G236300"/>
</dbReference>
<organism evidence="2 3">
    <name type="scientific">Panicum hallii var. hallii</name>
    <dbReference type="NCBI Taxonomy" id="1504633"/>
    <lineage>
        <taxon>Eukaryota</taxon>
        <taxon>Viridiplantae</taxon>
        <taxon>Streptophyta</taxon>
        <taxon>Embryophyta</taxon>
        <taxon>Tracheophyta</taxon>
        <taxon>Spermatophyta</taxon>
        <taxon>Magnoliopsida</taxon>
        <taxon>Liliopsida</taxon>
        <taxon>Poales</taxon>
        <taxon>Poaceae</taxon>
        <taxon>PACMAD clade</taxon>
        <taxon>Panicoideae</taxon>
        <taxon>Panicodae</taxon>
        <taxon>Paniceae</taxon>
        <taxon>Panicinae</taxon>
        <taxon>Panicum</taxon>
        <taxon>Panicum sect. Panicum</taxon>
    </lineage>
</organism>
<feature type="compositionally biased region" description="Basic and acidic residues" evidence="1">
    <location>
        <begin position="1"/>
        <end position="13"/>
    </location>
</feature>
<evidence type="ECO:0000313" key="3">
    <source>
        <dbReference type="Proteomes" id="UP000244336"/>
    </source>
</evidence>
<sequence>METRRGSVREDGGRGPGLGGAYRLRRLRPTSPPPAPSTYCRPLMARRAIRKPCSFPSVSSLHPRSRWA</sequence>
<accession>A0A2T7D8R9</accession>
<dbReference type="AlphaFoldDB" id="A0A2T7D8R9"/>
<evidence type="ECO:0000256" key="1">
    <source>
        <dbReference type="SAM" id="MobiDB-lite"/>
    </source>
</evidence>